<keyword evidence="3" id="KW-0143">Chaperone</keyword>
<dbReference type="SUPFAM" id="SSF53067">
    <property type="entry name" value="Actin-like ATPase domain"/>
    <property type="match status" value="2"/>
</dbReference>
<feature type="compositionally biased region" description="Basic residues" evidence="4">
    <location>
        <begin position="797"/>
        <end position="808"/>
    </location>
</feature>
<dbReference type="GO" id="GO:0140662">
    <property type="term" value="F:ATP-dependent protein folding chaperone"/>
    <property type="evidence" value="ECO:0007669"/>
    <property type="project" value="InterPro"/>
</dbReference>
<dbReference type="InterPro" id="IPR013126">
    <property type="entry name" value="Hsp_70_fam"/>
</dbReference>
<dbReference type="InterPro" id="IPR043129">
    <property type="entry name" value="ATPase_NBD"/>
</dbReference>
<dbReference type="GO" id="GO:0034663">
    <property type="term" value="C:endoplasmic reticulum chaperone complex"/>
    <property type="evidence" value="ECO:0007669"/>
    <property type="project" value="TreeGrafter"/>
</dbReference>
<keyword evidence="8" id="KW-1185">Reference proteome</keyword>
<feature type="chain" id="PRO_5004749043" evidence="5">
    <location>
        <begin position="19"/>
        <end position="1031"/>
    </location>
</feature>
<dbReference type="EMBL" id="AUWU02000007">
    <property type="protein sequence ID" value="KAH0570808.1"/>
    <property type="molecule type" value="Genomic_DNA"/>
</dbReference>
<evidence type="ECO:0000256" key="5">
    <source>
        <dbReference type="SAM" id="SignalP"/>
    </source>
</evidence>
<protein>
    <submittedName>
        <fullName evidence="7">Heat shock protein 70</fullName>
    </submittedName>
    <submittedName>
        <fullName evidence="6">Hsp70</fullName>
    </submittedName>
</protein>
<keyword evidence="2" id="KW-0067">ATP-binding</keyword>
<evidence type="ECO:0000256" key="2">
    <source>
        <dbReference type="ARBA" id="ARBA00022840"/>
    </source>
</evidence>
<dbReference type="PANTHER" id="PTHR45639">
    <property type="entry name" value="HSC70CB, ISOFORM G-RELATED"/>
    <property type="match status" value="1"/>
</dbReference>
<dbReference type="Pfam" id="PF00012">
    <property type="entry name" value="HSP70"/>
    <property type="match status" value="1"/>
</dbReference>
<evidence type="ECO:0000313" key="6">
    <source>
        <dbReference type="EMBL" id="EST43775.1"/>
    </source>
</evidence>
<organism evidence="6">
    <name type="scientific">Spironucleus salmonicida</name>
    <dbReference type="NCBI Taxonomy" id="348837"/>
    <lineage>
        <taxon>Eukaryota</taxon>
        <taxon>Metamonada</taxon>
        <taxon>Diplomonadida</taxon>
        <taxon>Hexamitidae</taxon>
        <taxon>Hexamitinae</taxon>
        <taxon>Spironucleus</taxon>
    </lineage>
</organism>
<keyword evidence="1" id="KW-0547">Nucleotide-binding</keyword>
<dbReference type="GO" id="GO:0005524">
    <property type="term" value="F:ATP binding"/>
    <property type="evidence" value="ECO:0007669"/>
    <property type="project" value="UniProtKB-KW"/>
</dbReference>
<sequence>MFLLPLLQIDLIIDLGAGTFQAGTLRKASSGNTIEAILNSQSKRFSPTLVAYDGDQFYVGEYAQNYQKKNPGPIFKNFASSPTKNITEFVADINSTEIQDIKKFQSVLLISALMNHITKNMIKSNGEQVDITIIHPPSFSVNELQSFKKSIEQLSNTKLVLTIPTPNAVVVSHLSNRMNTFKKPQQFVVVDVGAKTTSVSIIDAVKNKNITLTKLIFNKDLQFGGEDLNDCILREFVAPKITNFDFSDIKLLNRALEGVEKAKVALSGLQQVSLHIDSVESNQDFQMLITRDQLNVCAKKLWNDSSIQAFSDVAFHLNQEDSTFLFYGGSSRVPHIQTLFEQFFSSQILKTVNLDEGAIFGGGLIAAGNAVGFKVSNKFISKDQTRPIVKANDEDLFILNAGMKVGFESPFSINNDSTFSIIEDSFSVNHVNETFNYETDESGERKKKAQQLYNSDKINYTRVGSTPEYFTTTNFSAQNDQNEEFFKYNCAYSVAKFNTQQILKKYESKKSSQNGMGGIKIQRLPEIKQEAASYSENIKKFFNVLQDFQQGKLNNSLEIKMVYNFSTDSASTPEMTYAAIQVIDKDILVTKTAKNNPIAVQEFPLDFQCKMVHNPLYQVEDYVYAESYNLVWDSNEIQGKRKQFDDQINLIEDILINADEFLEKYPSSNETSGNFLLYKDEADFLRVAVEDARYFMSHLHILATCTSIKCLDERLKDLSAILKRVSELQTNISKHINTSECRPQTEIDFTTALEKLRADITSVDEFKAGEQFSKFNQAIADCEMIKAQDMDKESVKKGKKDKKSKKNKKEAEPIQTSSNEVDWFRNLFTYQSDKDSQSQISTRTHEFHTKSMVKKIKKAGNDCGFLNGTYSKMQKKYDEGLKTVKKQEEFQTKFQQELSLRPSTDCKTIQDRSKSMQKEGEDISQAVKAMKQEIDRSRVANVLPSLLTQALDYERQYGILTSLPIHITAGNDADVVQGLKDLGIGASEAAVKGLRESPLLAKLGSVEINQIDKLVEELKDSLKATSVNDEL</sequence>
<feature type="region of interest" description="Disordered" evidence="4">
    <location>
        <begin position="793"/>
        <end position="816"/>
    </location>
</feature>
<dbReference type="PANTHER" id="PTHR45639:SF3">
    <property type="entry name" value="HYPOXIA UP-REGULATED PROTEIN 1"/>
    <property type="match status" value="1"/>
</dbReference>
<dbReference type="EMBL" id="KI546134">
    <property type="protein sequence ID" value="EST43775.1"/>
    <property type="molecule type" value="Genomic_DNA"/>
</dbReference>
<reference evidence="7" key="2">
    <citation type="submission" date="2020-12" db="EMBL/GenBank/DDBJ databases">
        <title>New Spironucleus salmonicida genome in near-complete chromosomes.</title>
        <authorList>
            <person name="Xu F."/>
            <person name="Kurt Z."/>
            <person name="Jimenez-Gonzalez A."/>
            <person name="Astvaldsson A."/>
            <person name="Andersson J.O."/>
            <person name="Svard S.G."/>
        </authorList>
    </citation>
    <scope>NUCLEOTIDE SEQUENCE</scope>
    <source>
        <strain evidence="7">ATCC 50377</strain>
    </source>
</reference>
<proteinExistence type="predicted"/>
<evidence type="ECO:0000256" key="3">
    <source>
        <dbReference type="ARBA" id="ARBA00023186"/>
    </source>
</evidence>
<dbReference type="AlphaFoldDB" id="V6LGV5"/>
<dbReference type="Proteomes" id="UP000018208">
    <property type="component" value="Unassembled WGS sequence"/>
</dbReference>
<dbReference type="OrthoDB" id="10262720at2759"/>
<dbReference type="VEuPathDB" id="GiardiaDB:SS50377_27098"/>
<dbReference type="Gene3D" id="3.90.640.10">
    <property type="entry name" value="Actin, Chain A, domain 4"/>
    <property type="match status" value="1"/>
</dbReference>
<accession>V6LGV5</accession>
<reference evidence="6 7" key="1">
    <citation type="journal article" date="2014" name="PLoS Genet.">
        <title>The Genome of Spironucleus salmonicida Highlights a Fish Pathogen Adapted to Fluctuating Environments.</title>
        <authorList>
            <person name="Xu F."/>
            <person name="Jerlstrom-Hultqvist J."/>
            <person name="Einarsson E."/>
            <person name="Astvaldsson A."/>
            <person name="Svard S.G."/>
            <person name="Andersson J.O."/>
        </authorList>
    </citation>
    <scope>NUCLEOTIDE SEQUENCE</scope>
    <source>
        <strain evidence="7">ATCC 50377</strain>
    </source>
</reference>
<feature type="signal peptide" evidence="5">
    <location>
        <begin position="1"/>
        <end position="18"/>
    </location>
</feature>
<keyword evidence="5" id="KW-0732">Signal</keyword>
<name>V6LGV5_9EUKA</name>
<evidence type="ECO:0000313" key="7">
    <source>
        <dbReference type="EMBL" id="KAH0570808.1"/>
    </source>
</evidence>
<dbReference type="Gene3D" id="3.30.30.30">
    <property type="match status" value="1"/>
</dbReference>
<dbReference type="GO" id="GO:0030968">
    <property type="term" value="P:endoplasmic reticulum unfolded protein response"/>
    <property type="evidence" value="ECO:0007669"/>
    <property type="project" value="TreeGrafter"/>
</dbReference>
<evidence type="ECO:0000313" key="8">
    <source>
        <dbReference type="Proteomes" id="UP000018208"/>
    </source>
</evidence>
<gene>
    <name evidence="6" type="ORF">SS50377_16516</name>
    <name evidence="7" type="ORF">SS50377_27098</name>
</gene>
<dbReference type="Gene3D" id="3.30.420.40">
    <property type="match status" value="2"/>
</dbReference>
<keyword evidence="7" id="KW-0346">Stress response</keyword>
<evidence type="ECO:0000256" key="1">
    <source>
        <dbReference type="ARBA" id="ARBA00022741"/>
    </source>
</evidence>
<evidence type="ECO:0000256" key="4">
    <source>
        <dbReference type="SAM" id="MobiDB-lite"/>
    </source>
</evidence>